<sequence>MPPGFLRGRTHTSSPMKTSAGWHSPGTWAWGKDGIVQTGDTNRDLVLEVLHLLPKLRHFTHGNSCQAQPPTEMNRK</sequence>
<organism evidence="1 2">
    <name type="scientific">Pangasianodon gigas</name>
    <name type="common">Mekong giant catfish</name>
    <name type="synonym">Pangasius gigas</name>
    <dbReference type="NCBI Taxonomy" id="30993"/>
    <lineage>
        <taxon>Eukaryota</taxon>
        <taxon>Metazoa</taxon>
        <taxon>Chordata</taxon>
        <taxon>Craniata</taxon>
        <taxon>Vertebrata</taxon>
        <taxon>Euteleostomi</taxon>
        <taxon>Actinopterygii</taxon>
        <taxon>Neopterygii</taxon>
        <taxon>Teleostei</taxon>
        <taxon>Ostariophysi</taxon>
        <taxon>Siluriformes</taxon>
        <taxon>Pangasiidae</taxon>
        <taxon>Pangasianodon</taxon>
    </lineage>
</organism>
<reference evidence="1 2" key="1">
    <citation type="journal article" date="2022" name="bioRxiv">
        <title>An ancient truncated duplication of the anti-Mullerian hormone receptor type 2 gene is a potential conserved master sex determinant in the Pangasiidae catfish family.</title>
        <authorList>
            <person name="Wen M."/>
            <person name="Pan Q."/>
            <person name="Jouanno E."/>
            <person name="Montfort J."/>
            <person name="Zahm M."/>
            <person name="Cabau C."/>
            <person name="Klopp C."/>
            <person name="Iampietro C."/>
            <person name="Roques C."/>
            <person name="Bouchez O."/>
            <person name="Castinel A."/>
            <person name="Donnadieu C."/>
            <person name="Parrinello H."/>
            <person name="Poncet C."/>
            <person name="Belmonte E."/>
            <person name="Gautier V."/>
            <person name="Avarre J.-C."/>
            <person name="Dugue R."/>
            <person name="Gustiano R."/>
            <person name="Ha T.T.T."/>
            <person name="Campet M."/>
            <person name="Sriphairoj K."/>
            <person name="Ribolli J."/>
            <person name="de Almeida F.L."/>
            <person name="Desvignes T."/>
            <person name="Postlethwait J.H."/>
            <person name="Bucao C.F."/>
            <person name="Robinson-Rechavi M."/>
            <person name="Bobe J."/>
            <person name="Herpin A."/>
            <person name="Guiguen Y."/>
        </authorList>
    </citation>
    <scope>NUCLEOTIDE SEQUENCE [LARGE SCALE GENOMIC DNA]</scope>
    <source>
        <strain evidence="1">YG-Dec2019</strain>
    </source>
</reference>
<comment type="caution">
    <text evidence="1">The sequence shown here is derived from an EMBL/GenBank/DDBJ whole genome shotgun (WGS) entry which is preliminary data.</text>
</comment>
<proteinExistence type="predicted"/>
<evidence type="ECO:0000313" key="1">
    <source>
        <dbReference type="EMBL" id="MCI4374709.1"/>
    </source>
</evidence>
<dbReference type="Proteomes" id="UP000829447">
    <property type="component" value="Linkage Group LG1"/>
</dbReference>
<protein>
    <submittedName>
        <fullName evidence="1">Uncharacterized protein</fullName>
    </submittedName>
</protein>
<evidence type="ECO:0000313" key="2">
    <source>
        <dbReference type="Proteomes" id="UP000829447"/>
    </source>
</evidence>
<gene>
    <name evidence="1" type="ORF">PGIGA_G00009050</name>
</gene>
<name>A0ACC5W6K1_PANGG</name>
<keyword evidence="2" id="KW-1185">Reference proteome</keyword>
<accession>A0ACC5W6K1</accession>
<dbReference type="EMBL" id="CM040454">
    <property type="protein sequence ID" value="MCI4374709.1"/>
    <property type="molecule type" value="Genomic_DNA"/>
</dbReference>